<evidence type="ECO:0000313" key="4">
    <source>
        <dbReference type="Proteomes" id="UP000182800"/>
    </source>
</evidence>
<dbReference type="Proteomes" id="UP000182800">
    <property type="component" value="Unassembled WGS sequence"/>
</dbReference>
<dbReference type="Proteomes" id="UP000050497">
    <property type="component" value="Unassembled WGS sequence"/>
</dbReference>
<comment type="caution">
    <text evidence="1">The sequence shown here is derived from an EMBL/GenBank/DDBJ whole genome shotgun (WGS) entry which is preliminary data.</text>
</comment>
<keyword evidence="4" id="KW-1185">Reference proteome</keyword>
<sequence>MSRSVKFADDALIEDARAMAEIQSRSLAGQITHWARIGRAIERSGCLDHAKLARVLAGELETTALTAEEKALWSDRFAAKMAEPGPDEEAFFARMRKSGRAVGLDAGGRIVHADTQHEE</sequence>
<reference evidence="1 3" key="1">
    <citation type="submission" date="2015-09" db="EMBL/GenBank/DDBJ databases">
        <title>Identification and resolution of microdiversity through metagenomic sequencing of parallel consortia.</title>
        <authorList>
            <person name="Nelson W.C."/>
            <person name="Romine M.F."/>
            <person name="Lindemann S.R."/>
        </authorList>
    </citation>
    <scope>NUCLEOTIDE SEQUENCE [LARGE SCALE GENOMIC DNA]</scope>
    <source>
        <strain evidence="1">HL-109</strain>
    </source>
</reference>
<dbReference type="EMBL" id="LJSX01000041">
    <property type="protein sequence ID" value="KPQ08769.1"/>
    <property type="molecule type" value="Genomic_DNA"/>
</dbReference>
<name>A0A0P7XWB6_9HYPH</name>
<dbReference type="InterPro" id="IPR021831">
    <property type="entry name" value="ParD-like"/>
</dbReference>
<evidence type="ECO:0000313" key="2">
    <source>
        <dbReference type="EMBL" id="SCC78634.1"/>
    </source>
</evidence>
<evidence type="ECO:0000313" key="3">
    <source>
        <dbReference type="Proteomes" id="UP000050497"/>
    </source>
</evidence>
<reference evidence="2 4" key="2">
    <citation type="submission" date="2016-08" db="EMBL/GenBank/DDBJ databases">
        <authorList>
            <person name="Varghese N."/>
            <person name="Submissions Spin"/>
        </authorList>
    </citation>
    <scope>NUCLEOTIDE SEQUENCE [LARGE SCALE GENOMIC DNA]</scope>
    <source>
        <strain evidence="2 4">HL-109</strain>
    </source>
</reference>
<proteinExistence type="predicted"/>
<dbReference type="OrthoDB" id="5422561at2"/>
<accession>A0A0P7XWB6</accession>
<dbReference type="AlphaFoldDB" id="A0A0P7XWB6"/>
<dbReference type="RefSeq" id="WP_074443406.1">
    <property type="nucleotide sequence ID" value="NZ_FMBM01000001.1"/>
</dbReference>
<organism evidence="1 3">
    <name type="scientific">Saliniramus fredricksonii</name>
    <dbReference type="NCBI Taxonomy" id="1653334"/>
    <lineage>
        <taxon>Bacteria</taxon>
        <taxon>Pseudomonadati</taxon>
        <taxon>Pseudomonadota</taxon>
        <taxon>Alphaproteobacteria</taxon>
        <taxon>Hyphomicrobiales</taxon>
        <taxon>Salinarimonadaceae</taxon>
        <taxon>Saliniramus</taxon>
    </lineage>
</organism>
<dbReference type="STRING" id="1653334.GA0071312_0403"/>
<dbReference type="Pfam" id="PF11903">
    <property type="entry name" value="ParD_like"/>
    <property type="match status" value="1"/>
</dbReference>
<evidence type="ECO:0000313" key="1">
    <source>
        <dbReference type="EMBL" id="KPQ08769.1"/>
    </source>
</evidence>
<gene>
    <name evidence="2" type="ORF">GA0071312_0403</name>
    <name evidence="1" type="ORF">HLUCCO17_17130</name>
</gene>
<protein>
    <submittedName>
        <fullName evidence="2">ParD-like antitoxin of type II toxin-antitoxin system</fullName>
    </submittedName>
</protein>
<dbReference type="EMBL" id="FMBM01000001">
    <property type="protein sequence ID" value="SCC78634.1"/>
    <property type="molecule type" value="Genomic_DNA"/>
</dbReference>